<dbReference type="InterPro" id="IPR002657">
    <property type="entry name" value="BilAc:Na_symport/Acr3"/>
</dbReference>
<proteinExistence type="predicted"/>
<protein>
    <submittedName>
        <fullName evidence="7">Sodium transporter</fullName>
    </submittedName>
</protein>
<dbReference type="AlphaFoldDB" id="A0A2S5GBI8"/>
<organism evidence="7 8">
    <name type="scientific">Jeotgalibacillus proteolyticus</name>
    <dbReference type="NCBI Taxonomy" id="2082395"/>
    <lineage>
        <taxon>Bacteria</taxon>
        <taxon>Bacillati</taxon>
        <taxon>Bacillota</taxon>
        <taxon>Bacilli</taxon>
        <taxon>Bacillales</taxon>
        <taxon>Caryophanaceae</taxon>
        <taxon>Jeotgalibacillus</taxon>
    </lineage>
</organism>
<name>A0A2S5GBI8_9BACL</name>
<evidence type="ECO:0000256" key="5">
    <source>
        <dbReference type="SAM" id="MobiDB-lite"/>
    </source>
</evidence>
<dbReference type="OrthoDB" id="9806785at2"/>
<keyword evidence="2 6" id="KW-0812">Transmembrane</keyword>
<dbReference type="PANTHER" id="PTHR10361:SF28">
    <property type="entry name" value="P3 PROTEIN-RELATED"/>
    <property type="match status" value="1"/>
</dbReference>
<feature type="transmembrane region" description="Helical" evidence="6">
    <location>
        <begin position="283"/>
        <end position="304"/>
    </location>
</feature>
<dbReference type="EMBL" id="PREZ01000004">
    <property type="protein sequence ID" value="PPA70366.1"/>
    <property type="molecule type" value="Genomic_DNA"/>
</dbReference>
<feature type="transmembrane region" description="Helical" evidence="6">
    <location>
        <begin position="98"/>
        <end position="121"/>
    </location>
</feature>
<gene>
    <name evidence="7" type="ORF">C4B60_12370</name>
</gene>
<dbReference type="GO" id="GO:0016020">
    <property type="term" value="C:membrane"/>
    <property type="evidence" value="ECO:0007669"/>
    <property type="project" value="UniProtKB-SubCell"/>
</dbReference>
<feature type="transmembrane region" description="Helical" evidence="6">
    <location>
        <begin position="133"/>
        <end position="155"/>
    </location>
</feature>
<feature type="transmembrane region" description="Helical" evidence="6">
    <location>
        <begin position="67"/>
        <end position="92"/>
    </location>
</feature>
<sequence>MKALNTLSNLAGKYFALIIIVFSILAFMVPGLFSSFGAYITILLGVVMFGMGLTLKASDFKLVFSSPLPVLIGIVAQFLIMPTIAFTIAFILNLPPELAAGLVLLGSVPGGTSSNVMVFLAKGNVPLSITMTSVSTLVAPIMTPLMLLIFAGQWLPIDPRSMFISIIQVIIIPIILGLIVSRFLPAFTRKSISFLPLISIVAITIIVSAIVANNKETIATAGLLVFAAVLLHNGFGLLLGYWAAKALKLSPQDQRAISIEVGMQNSGLGVALASVYFTPLAALPSAFASAWQIITGTFLSSYWAKNEDQKGKNSVPKEDSPLHSSAAAKELPK</sequence>
<evidence type="ECO:0000256" key="6">
    <source>
        <dbReference type="SAM" id="Phobius"/>
    </source>
</evidence>
<feature type="transmembrane region" description="Helical" evidence="6">
    <location>
        <begin position="12"/>
        <end position="30"/>
    </location>
</feature>
<keyword evidence="4 6" id="KW-0472">Membrane</keyword>
<evidence type="ECO:0000256" key="3">
    <source>
        <dbReference type="ARBA" id="ARBA00022989"/>
    </source>
</evidence>
<comment type="subcellular location">
    <subcellularLocation>
        <location evidence="1">Membrane</location>
        <topology evidence="1">Multi-pass membrane protein</topology>
    </subcellularLocation>
</comment>
<evidence type="ECO:0000256" key="4">
    <source>
        <dbReference type="ARBA" id="ARBA00023136"/>
    </source>
</evidence>
<feature type="transmembrane region" description="Helical" evidence="6">
    <location>
        <begin position="192"/>
        <end position="212"/>
    </location>
</feature>
<feature type="transmembrane region" description="Helical" evidence="6">
    <location>
        <begin position="36"/>
        <end position="55"/>
    </location>
</feature>
<dbReference type="InterPro" id="IPR038770">
    <property type="entry name" value="Na+/solute_symporter_sf"/>
</dbReference>
<dbReference type="Gene3D" id="1.20.1530.20">
    <property type="match status" value="1"/>
</dbReference>
<keyword evidence="3 6" id="KW-1133">Transmembrane helix</keyword>
<feature type="compositionally biased region" description="Basic and acidic residues" evidence="5">
    <location>
        <begin position="309"/>
        <end position="321"/>
    </location>
</feature>
<feature type="region of interest" description="Disordered" evidence="5">
    <location>
        <begin position="309"/>
        <end position="333"/>
    </location>
</feature>
<reference evidence="7 8" key="1">
    <citation type="submission" date="2018-02" db="EMBL/GenBank/DDBJ databases">
        <title>Jeotgalibacillus proteolyticum sp. nov. a protease producing bacterium isolated from ocean sediments of Laizhou Bay.</title>
        <authorList>
            <person name="Li Y."/>
        </authorList>
    </citation>
    <scope>NUCLEOTIDE SEQUENCE [LARGE SCALE GENOMIC DNA]</scope>
    <source>
        <strain evidence="7 8">22-7</strain>
    </source>
</reference>
<dbReference type="InterPro" id="IPR004710">
    <property type="entry name" value="Bilac:Na_transpt"/>
</dbReference>
<dbReference type="RefSeq" id="WP_104058316.1">
    <property type="nucleotide sequence ID" value="NZ_PREZ01000004.1"/>
</dbReference>
<keyword evidence="8" id="KW-1185">Reference proteome</keyword>
<evidence type="ECO:0000256" key="2">
    <source>
        <dbReference type="ARBA" id="ARBA00022692"/>
    </source>
</evidence>
<evidence type="ECO:0000313" key="8">
    <source>
        <dbReference type="Proteomes" id="UP000239047"/>
    </source>
</evidence>
<dbReference type="Proteomes" id="UP000239047">
    <property type="component" value="Unassembled WGS sequence"/>
</dbReference>
<feature type="transmembrane region" description="Helical" evidence="6">
    <location>
        <begin position="218"/>
        <end position="244"/>
    </location>
</feature>
<feature type="transmembrane region" description="Helical" evidence="6">
    <location>
        <begin position="161"/>
        <end position="180"/>
    </location>
</feature>
<evidence type="ECO:0000313" key="7">
    <source>
        <dbReference type="EMBL" id="PPA70366.1"/>
    </source>
</evidence>
<evidence type="ECO:0000256" key="1">
    <source>
        <dbReference type="ARBA" id="ARBA00004141"/>
    </source>
</evidence>
<comment type="caution">
    <text evidence="7">The sequence shown here is derived from an EMBL/GenBank/DDBJ whole genome shotgun (WGS) entry which is preliminary data.</text>
</comment>
<accession>A0A2S5GBI8</accession>
<dbReference type="PANTHER" id="PTHR10361">
    <property type="entry name" value="SODIUM-BILE ACID COTRANSPORTER"/>
    <property type="match status" value="1"/>
</dbReference>
<dbReference type="Pfam" id="PF01758">
    <property type="entry name" value="SBF"/>
    <property type="match status" value="1"/>
</dbReference>